<feature type="transmembrane region" description="Helical" evidence="1">
    <location>
        <begin position="311"/>
        <end position="334"/>
    </location>
</feature>
<keyword evidence="2" id="KW-0732">Signal</keyword>
<keyword evidence="1" id="KW-0812">Transmembrane</keyword>
<accession>A0ABW4E620</accession>
<dbReference type="InterPro" id="IPR010317">
    <property type="entry name" value="WxLIP_PGBD"/>
</dbReference>
<reference evidence="6" key="1">
    <citation type="journal article" date="2019" name="Int. J. Syst. Evol. Microbiol.">
        <title>The Global Catalogue of Microorganisms (GCM) 10K type strain sequencing project: providing services to taxonomists for standard genome sequencing and annotation.</title>
        <authorList>
            <consortium name="The Broad Institute Genomics Platform"/>
            <consortium name="The Broad Institute Genome Sequencing Center for Infectious Disease"/>
            <person name="Wu L."/>
            <person name="Ma J."/>
        </authorList>
    </citation>
    <scope>NUCLEOTIDE SEQUENCE [LARGE SCALE GENOMIC DNA]</scope>
    <source>
        <strain evidence="6">CCM 8903</strain>
    </source>
</reference>
<feature type="domain" description="WxL Interacting Protein host binding" evidence="4">
    <location>
        <begin position="158"/>
        <end position="300"/>
    </location>
</feature>
<dbReference type="InterPro" id="IPR021759">
    <property type="entry name" value="WxLIP_HBD"/>
</dbReference>
<protein>
    <submittedName>
        <fullName evidence="5">DUF916 and DUF3324 domain-containing protein</fullName>
    </submittedName>
</protein>
<dbReference type="Proteomes" id="UP001597252">
    <property type="component" value="Unassembled WGS sequence"/>
</dbReference>
<evidence type="ECO:0000256" key="1">
    <source>
        <dbReference type="SAM" id="Phobius"/>
    </source>
</evidence>
<feature type="signal peptide" evidence="2">
    <location>
        <begin position="1"/>
        <end position="22"/>
    </location>
</feature>
<dbReference type="RefSeq" id="WP_225419432.1">
    <property type="nucleotide sequence ID" value="NZ_JBHTON010000003.1"/>
</dbReference>
<dbReference type="Pfam" id="PF06030">
    <property type="entry name" value="WxLIP_PGBD"/>
    <property type="match status" value="1"/>
</dbReference>
<evidence type="ECO:0000313" key="6">
    <source>
        <dbReference type="Proteomes" id="UP001597252"/>
    </source>
</evidence>
<keyword evidence="6" id="KW-1185">Reference proteome</keyword>
<feature type="domain" description="WxL Interacting Protein peptidoglycan binding" evidence="3">
    <location>
        <begin position="30"/>
        <end position="150"/>
    </location>
</feature>
<evidence type="ECO:0000259" key="4">
    <source>
        <dbReference type="Pfam" id="PF11797"/>
    </source>
</evidence>
<feature type="chain" id="PRO_5046008128" evidence="2">
    <location>
        <begin position="23"/>
        <end position="338"/>
    </location>
</feature>
<comment type="caution">
    <text evidence="5">The sequence shown here is derived from an EMBL/GenBank/DDBJ whole genome shotgun (WGS) entry which is preliminary data.</text>
</comment>
<evidence type="ECO:0000256" key="2">
    <source>
        <dbReference type="SAM" id="SignalP"/>
    </source>
</evidence>
<dbReference type="Pfam" id="PF11797">
    <property type="entry name" value="WxLIP_HBD"/>
    <property type="match status" value="1"/>
</dbReference>
<sequence length="338" mass="37300">MLAGIFGILLGITLAANLPVHAASDDQNDFEVQPVLPDNQTNMAENFYDLKVKGSDRQTLQLRIQNFTGKTITVNSNIRNAYTQIGGGIEFTPKPRTQSLKHPLTHMLTLPKAQQTITLGPHEATTLSAALSVPKESFKGMVYGDWHFTEKVAGATKNHTAIKAHYAYSVGVLLQGKHYATTSAALKYAGTRPMLYNKHPAMAIAVANPQPMAMRQVAIKAQIMRQGDRNTVRTYQATKKMIAPNSTLKAPISWNYDAMKPGTYQIKIQVQGQNYANRFPIDQTFTRTFKVAQQTADKLNAQAAKKPKNRWLPAAITSGVLWLMAVGSLIWVLAVKPR</sequence>
<dbReference type="EMBL" id="JBHTON010000003">
    <property type="protein sequence ID" value="MFD1483936.1"/>
    <property type="molecule type" value="Genomic_DNA"/>
</dbReference>
<evidence type="ECO:0000313" key="5">
    <source>
        <dbReference type="EMBL" id="MFD1483936.1"/>
    </source>
</evidence>
<proteinExistence type="predicted"/>
<organism evidence="5 6">
    <name type="scientific">Lacticaseibacillus baoqingensis</name>
    <dbReference type="NCBI Taxonomy" id="2486013"/>
    <lineage>
        <taxon>Bacteria</taxon>
        <taxon>Bacillati</taxon>
        <taxon>Bacillota</taxon>
        <taxon>Bacilli</taxon>
        <taxon>Lactobacillales</taxon>
        <taxon>Lactobacillaceae</taxon>
        <taxon>Lacticaseibacillus</taxon>
    </lineage>
</organism>
<keyword evidence="1" id="KW-1133">Transmembrane helix</keyword>
<keyword evidence="1" id="KW-0472">Membrane</keyword>
<name>A0ABW4E620_9LACO</name>
<evidence type="ECO:0000259" key="3">
    <source>
        <dbReference type="Pfam" id="PF06030"/>
    </source>
</evidence>
<gene>
    <name evidence="5" type="ORF">ACFQ5J_01560</name>
</gene>